<dbReference type="InterPro" id="IPR029021">
    <property type="entry name" value="Prot-tyrosine_phosphatase-like"/>
</dbReference>
<dbReference type="EMBL" id="HBHZ01005221">
    <property type="protein sequence ID" value="CAE0190945.1"/>
    <property type="molecule type" value="Transcribed_RNA"/>
</dbReference>
<dbReference type="GO" id="GO:0019203">
    <property type="term" value="F:carbohydrate phosphatase activity"/>
    <property type="evidence" value="ECO:0007669"/>
    <property type="project" value="TreeGrafter"/>
</dbReference>
<dbReference type="InterPro" id="IPR052832">
    <property type="entry name" value="Starch-Glucan_Phosphatase"/>
</dbReference>
<dbReference type="GO" id="GO:0005983">
    <property type="term" value="P:starch catabolic process"/>
    <property type="evidence" value="ECO:0007669"/>
    <property type="project" value="TreeGrafter"/>
</dbReference>
<name>A0A7S3CCN7_9CHLO</name>
<sequence length="427" mass="47722">MRAASMGATTPLRVTGSRAGAVWTAYLRGPGGSLPAARHGGFRPARGPRAPAHVPLALSEDETVEPYSQKEHEANEKRRQEAIELSGGEEPPEFVGLNDWRWTLNFSEITPNIYVGACPRSPMDVATIKDETGCSAVLCLQSHACFEALGIDHPKIVAKGADLGVKVIHVPIRDFDHGNQAEMIPEAVRVLSLLLKTGHKTYVHCTAGINRATLTVLSYLTFVEGRGLDESYDFIKQRRPQAHPYLDCWWTARSRFLQGRSEEIEARSRELYESRIKSCEPGTTGDDWFNAETMIIQDVYKNKWEVDRSLAQAWQSLDPSKAVEEKYQGELEQTRLEANNLKQELNVVLKDAWVELQRKEKLEMEMKSVNKQMKAMKNAFEVLHANLSRSCETMGDRGEDRYAVEAFGEDEAEDDVSGGPVESGDKA</sequence>
<dbReference type="PANTHER" id="PTHR46642:SF8">
    <property type="entry name" value="DUAL SPECIFICITY PROTEIN PHOSPHATASE FAMILY PROTEIN"/>
    <property type="match status" value="1"/>
</dbReference>
<gene>
    <name evidence="5" type="ORF">CROS1456_LOCUS4035</name>
</gene>
<evidence type="ECO:0000259" key="3">
    <source>
        <dbReference type="PROSITE" id="PS50054"/>
    </source>
</evidence>
<accession>A0A7S3CCN7</accession>
<evidence type="ECO:0000256" key="2">
    <source>
        <dbReference type="SAM" id="MobiDB-lite"/>
    </source>
</evidence>
<dbReference type="PANTHER" id="PTHR46642">
    <property type="entry name" value="DUAL SPECIFICITY PHOSPHATASE, SUBGROUP, CATALYTIC DOMAIN"/>
    <property type="match status" value="1"/>
</dbReference>
<organism evidence="5">
    <name type="scientific">Chloropicon roscoffensis</name>
    <dbReference type="NCBI Taxonomy" id="1461544"/>
    <lineage>
        <taxon>Eukaryota</taxon>
        <taxon>Viridiplantae</taxon>
        <taxon>Chlorophyta</taxon>
        <taxon>Chloropicophyceae</taxon>
        <taxon>Chloropicales</taxon>
        <taxon>Chloropicaceae</taxon>
        <taxon>Chloropicon</taxon>
    </lineage>
</organism>
<dbReference type="PROSITE" id="PS50054">
    <property type="entry name" value="TYR_PHOSPHATASE_DUAL"/>
    <property type="match status" value="1"/>
</dbReference>
<feature type="domain" description="Tyrosine specific protein phosphatases" evidence="4">
    <location>
        <begin position="182"/>
        <end position="240"/>
    </location>
</feature>
<feature type="coiled-coil region" evidence="1">
    <location>
        <begin position="324"/>
        <end position="379"/>
    </location>
</feature>
<feature type="domain" description="Tyrosine-protein phosphatase" evidence="3">
    <location>
        <begin position="105"/>
        <end position="262"/>
    </location>
</feature>
<proteinExistence type="predicted"/>
<evidence type="ECO:0000259" key="4">
    <source>
        <dbReference type="PROSITE" id="PS50056"/>
    </source>
</evidence>
<dbReference type="SMART" id="SM00195">
    <property type="entry name" value="DSPc"/>
    <property type="match status" value="1"/>
</dbReference>
<dbReference type="InterPro" id="IPR000340">
    <property type="entry name" value="Dual-sp_phosphatase_cat-dom"/>
</dbReference>
<keyword evidence="1" id="KW-0175">Coiled coil</keyword>
<dbReference type="GO" id="GO:2001070">
    <property type="term" value="F:starch binding"/>
    <property type="evidence" value="ECO:0007669"/>
    <property type="project" value="TreeGrafter"/>
</dbReference>
<feature type="compositionally biased region" description="Basic and acidic residues" evidence="2">
    <location>
        <begin position="68"/>
        <end position="82"/>
    </location>
</feature>
<dbReference type="InterPro" id="IPR000387">
    <property type="entry name" value="Tyr_Pase_dom"/>
</dbReference>
<evidence type="ECO:0000313" key="5">
    <source>
        <dbReference type="EMBL" id="CAE0190945.1"/>
    </source>
</evidence>
<feature type="region of interest" description="Disordered" evidence="2">
    <location>
        <begin position="406"/>
        <end position="427"/>
    </location>
</feature>
<dbReference type="GO" id="GO:0009507">
    <property type="term" value="C:chloroplast"/>
    <property type="evidence" value="ECO:0007669"/>
    <property type="project" value="TreeGrafter"/>
</dbReference>
<dbReference type="Pfam" id="PF00782">
    <property type="entry name" value="DSPc"/>
    <property type="match status" value="1"/>
</dbReference>
<feature type="compositionally biased region" description="Acidic residues" evidence="2">
    <location>
        <begin position="407"/>
        <end position="416"/>
    </location>
</feature>
<feature type="region of interest" description="Disordered" evidence="2">
    <location>
        <begin position="57"/>
        <end position="91"/>
    </location>
</feature>
<dbReference type="Gene3D" id="3.90.190.10">
    <property type="entry name" value="Protein tyrosine phosphatase superfamily"/>
    <property type="match status" value="1"/>
</dbReference>
<dbReference type="SUPFAM" id="SSF52799">
    <property type="entry name" value="(Phosphotyrosine protein) phosphatases II"/>
    <property type="match status" value="1"/>
</dbReference>
<dbReference type="PROSITE" id="PS50056">
    <property type="entry name" value="TYR_PHOSPHATASE_2"/>
    <property type="match status" value="1"/>
</dbReference>
<dbReference type="InterPro" id="IPR020422">
    <property type="entry name" value="TYR_PHOSPHATASE_DUAL_dom"/>
</dbReference>
<evidence type="ECO:0000256" key="1">
    <source>
        <dbReference type="SAM" id="Coils"/>
    </source>
</evidence>
<reference evidence="5" key="1">
    <citation type="submission" date="2021-01" db="EMBL/GenBank/DDBJ databases">
        <authorList>
            <person name="Corre E."/>
            <person name="Pelletier E."/>
            <person name="Niang G."/>
            <person name="Scheremetjew M."/>
            <person name="Finn R."/>
            <person name="Kale V."/>
            <person name="Holt S."/>
            <person name="Cochrane G."/>
            <person name="Meng A."/>
            <person name="Brown T."/>
            <person name="Cohen L."/>
        </authorList>
    </citation>
    <scope>NUCLEOTIDE SEQUENCE</scope>
    <source>
        <strain evidence="5">RCC1871</strain>
    </source>
</reference>
<dbReference type="AlphaFoldDB" id="A0A7S3CCN7"/>
<protein>
    <submittedName>
        <fullName evidence="5">Uncharacterized protein</fullName>
    </submittedName>
</protein>